<sequence>MNDVWFPEPISLNLPKASRNVASSFEALECLEQQWPEWARGRSWRAAERACRDALDGWRSARDAHRAFAKAAHRAGLLARESRPIRRRRLIRPIAAPWTEVTFNAAR</sequence>
<name>A0ABS9QE57_9HYPH</name>
<dbReference type="Pfam" id="PF06169">
    <property type="entry name" value="DUF982"/>
    <property type="match status" value="1"/>
</dbReference>
<accession>A0ABS9QE57</accession>
<organism evidence="1 2">
    <name type="scientific">Mesorhizobium retamae</name>
    <dbReference type="NCBI Taxonomy" id="2912854"/>
    <lineage>
        <taxon>Bacteria</taxon>
        <taxon>Pseudomonadati</taxon>
        <taxon>Pseudomonadota</taxon>
        <taxon>Alphaproteobacteria</taxon>
        <taxon>Hyphomicrobiales</taxon>
        <taxon>Phyllobacteriaceae</taxon>
        <taxon>Mesorhizobium</taxon>
    </lineage>
</organism>
<dbReference type="RefSeq" id="WP_239363633.1">
    <property type="nucleotide sequence ID" value="NZ_JAKREW010000005.1"/>
</dbReference>
<protein>
    <submittedName>
        <fullName evidence="1">DUF982 domain-containing protein</fullName>
    </submittedName>
</protein>
<dbReference type="Proteomes" id="UP001201701">
    <property type="component" value="Unassembled WGS sequence"/>
</dbReference>
<gene>
    <name evidence="1" type="ORF">L4923_08630</name>
</gene>
<dbReference type="InterPro" id="IPR010385">
    <property type="entry name" value="DUF982"/>
</dbReference>
<evidence type="ECO:0000313" key="2">
    <source>
        <dbReference type="Proteomes" id="UP001201701"/>
    </source>
</evidence>
<comment type="caution">
    <text evidence="1">The sequence shown here is derived from an EMBL/GenBank/DDBJ whole genome shotgun (WGS) entry which is preliminary data.</text>
</comment>
<reference evidence="1 2" key="1">
    <citation type="submission" date="2022-02" db="EMBL/GenBank/DDBJ databases">
        <title>Draft genome sequence of Mezorhizobium retamae strain IRAMC:0171 isolated from Retama raetam nodules.</title>
        <authorList>
            <person name="Bengaied R."/>
            <person name="Sbissi I."/>
            <person name="Huber K."/>
            <person name="Ghodbane F."/>
            <person name="Nouioui I."/>
            <person name="Tarhouni M."/>
            <person name="Gtari M."/>
        </authorList>
    </citation>
    <scope>NUCLEOTIDE SEQUENCE [LARGE SCALE GENOMIC DNA]</scope>
    <source>
        <strain evidence="1 2">IRAMC:0171</strain>
    </source>
</reference>
<keyword evidence="2" id="KW-1185">Reference proteome</keyword>
<dbReference type="EMBL" id="JAKREW010000005">
    <property type="protein sequence ID" value="MCG7505086.1"/>
    <property type="molecule type" value="Genomic_DNA"/>
</dbReference>
<dbReference type="Gene3D" id="6.10.250.730">
    <property type="match status" value="1"/>
</dbReference>
<proteinExistence type="predicted"/>
<evidence type="ECO:0000313" key="1">
    <source>
        <dbReference type="EMBL" id="MCG7505086.1"/>
    </source>
</evidence>